<reference evidence="2" key="1">
    <citation type="journal article" date="2024" name="IScience">
        <title>Strigolactones Initiate the Formation of Haustorium-like Structures in Castilleja.</title>
        <authorList>
            <person name="Buerger M."/>
            <person name="Peterson D."/>
            <person name="Chory J."/>
        </authorList>
    </citation>
    <scope>NUCLEOTIDE SEQUENCE [LARGE SCALE GENOMIC DNA]</scope>
</reference>
<dbReference type="EMBL" id="JAVIJP010000036">
    <property type="protein sequence ID" value="KAL3629001.1"/>
    <property type="molecule type" value="Genomic_DNA"/>
</dbReference>
<organism evidence="1 2">
    <name type="scientific">Castilleja foliolosa</name>
    <dbReference type="NCBI Taxonomy" id="1961234"/>
    <lineage>
        <taxon>Eukaryota</taxon>
        <taxon>Viridiplantae</taxon>
        <taxon>Streptophyta</taxon>
        <taxon>Embryophyta</taxon>
        <taxon>Tracheophyta</taxon>
        <taxon>Spermatophyta</taxon>
        <taxon>Magnoliopsida</taxon>
        <taxon>eudicotyledons</taxon>
        <taxon>Gunneridae</taxon>
        <taxon>Pentapetalae</taxon>
        <taxon>asterids</taxon>
        <taxon>lamiids</taxon>
        <taxon>Lamiales</taxon>
        <taxon>Orobanchaceae</taxon>
        <taxon>Pedicularideae</taxon>
        <taxon>Castillejinae</taxon>
        <taxon>Castilleja</taxon>
    </lineage>
</organism>
<name>A0ABD3CGL8_9LAMI</name>
<evidence type="ECO:0000313" key="2">
    <source>
        <dbReference type="Proteomes" id="UP001632038"/>
    </source>
</evidence>
<accession>A0ABD3CGL8</accession>
<dbReference type="AlphaFoldDB" id="A0ABD3CGL8"/>
<protein>
    <submittedName>
        <fullName evidence="1">Uncharacterized protein</fullName>
    </submittedName>
</protein>
<evidence type="ECO:0000313" key="1">
    <source>
        <dbReference type="EMBL" id="KAL3629001.1"/>
    </source>
</evidence>
<sequence length="49" mass="5492">MISKYQVEVMDLPLKWISGKRARIDVILRSQGSNTPAPCGVYVVSSLRE</sequence>
<proteinExistence type="predicted"/>
<gene>
    <name evidence="1" type="ORF">CASFOL_028047</name>
</gene>
<dbReference type="Proteomes" id="UP001632038">
    <property type="component" value="Unassembled WGS sequence"/>
</dbReference>
<keyword evidence="2" id="KW-1185">Reference proteome</keyword>
<comment type="caution">
    <text evidence="1">The sequence shown here is derived from an EMBL/GenBank/DDBJ whole genome shotgun (WGS) entry which is preliminary data.</text>
</comment>